<dbReference type="KEGG" id="tos:Theos_0795"/>
<dbReference type="GO" id="GO:0009306">
    <property type="term" value="P:protein secretion"/>
    <property type="evidence" value="ECO:0007669"/>
    <property type="project" value="InterPro"/>
</dbReference>
<evidence type="ECO:0000256" key="3">
    <source>
        <dbReference type="ARBA" id="ARBA00022989"/>
    </source>
</evidence>
<comment type="subcellular location">
    <subcellularLocation>
        <location evidence="1">Membrane</location>
        <topology evidence="1">Single-pass membrane protein</topology>
    </subcellularLocation>
</comment>
<dbReference type="HOGENOM" id="CLU_227434_0_0_0"/>
<evidence type="ECO:0000313" key="7">
    <source>
        <dbReference type="Proteomes" id="UP000000211"/>
    </source>
</evidence>
<dbReference type="GO" id="GO:0005886">
    <property type="term" value="C:plasma membrane"/>
    <property type="evidence" value="ECO:0007669"/>
    <property type="project" value="InterPro"/>
</dbReference>
<evidence type="ECO:0000256" key="1">
    <source>
        <dbReference type="ARBA" id="ARBA00004167"/>
    </source>
</evidence>
<dbReference type="PATRIC" id="fig|751945.3.peg.783"/>
<protein>
    <recommendedName>
        <fullName evidence="5">Translocation and assembly module TamB C-terminal domain-containing protein</fullName>
    </recommendedName>
</protein>
<dbReference type="RefSeq" id="WP_016329047.1">
    <property type="nucleotide sequence ID" value="NC_019386.1"/>
</dbReference>
<dbReference type="Pfam" id="PF04357">
    <property type="entry name" value="TamB"/>
    <property type="match status" value="1"/>
</dbReference>
<keyword evidence="7" id="KW-1185">Reference proteome</keyword>
<evidence type="ECO:0000256" key="2">
    <source>
        <dbReference type="ARBA" id="ARBA00022692"/>
    </source>
</evidence>
<accession>K7QYT6</accession>
<dbReference type="Proteomes" id="UP000000211">
    <property type="component" value="Chromosome"/>
</dbReference>
<keyword evidence="4" id="KW-0472">Membrane</keyword>
<evidence type="ECO:0000313" key="6">
    <source>
        <dbReference type="EMBL" id="AFV75855.1"/>
    </source>
</evidence>
<dbReference type="InterPro" id="IPR007452">
    <property type="entry name" value="TamB_C"/>
</dbReference>
<reference evidence="6 7" key="1">
    <citation type="journal article" date="2013" name="Genome Announc.">
        <title>Whole Genome Sequencing of Thermus oshimai JL-2 and Thermus thermophilus JL-18, Incomplete Denitrifiers from the United States Great Basin.</title>
        <authorList>
            <person name="Murugapiran S.K."/>
            <person name="Huntemann M."/>
            <person name="Wei C.L."/>
            <person name="Han J."/>
            <person name="Detter J.C."/>
            <person name="Han C.S."/>
            <person name="Erkkila T.H."/>
            <person name="Teshima H."/>
            <person name="Chen A."/>
            <person name="Kyrpides N."/>
            <person name="Mavrommatis K."/>
            <person name="Markowitz V."/>
            <person name="Szeto E."/>
            <person name="Ivanova N."/>
            <person name="Pagani I."/>
            <person name="Lam J."/>
            <person name="McDonald A.I."/>
            <person name="Dodsworth J.A."/>
            <person name="Pati A."/>
            <person name="Goodwin L."/>
            <person name="Peters L."/>
            <person name="Pitluck S."/>
            <person name="Woyke T."/>
            <person name="Hedlund B.P."/>
        </authorList>
    </citation>
    <scope>NUCLEOTIDE SEQUENCE</scope>
    <source>
        <strain evidence="6 7">JL-2</strain>
    </source>
</reference>
<evidence type="ECO:0000259" key="5">
    <source>
        <dbReference type="Pfam" id="PF04357"/>
    </source>
</evidence>
<dbReference type="EMBL" id="CP003249">
    <property type="protein sequence ID" value="AFV75855.1"/>
    <property type="molecule type" value="Genomic_DNA"/>
</dbReference>
<sequence>MRRLLFLLPLLFLLALPAWPPLLQGVVRWGLEGAGFSGKVEGVRGYLLLGLRLRGVDLRGEGLSLKAEEVEVAYDLLGLLRRELPLRVRVRKGLIRPTWEALIPEKPGPPPPIRTLFRSLVLEEVAVELPKGERLFLPPLRLTLEGQNPYRFLARLPGGTLEGEARALAEDLSAWRVAFRGGVGALSFFYPGLLGGALSGEVEVGPKGVLGRARVEGGAVELVGFRLSGVGGEVRLLGGRAEAELRGEGLEGPLTAWAEVDWGRAFYRFRLEGRPRLQALARHYGLELPLEGEGLLRLEGSGWERLALEGAFEGEGRLLGEPFRHRGRLGFDGVFSLEALAEGRLFDRTYALDFALRGPVYRAHLRDSLGSALRLEGEGVQARGEGAVAWPRPLEGLARVRFLSEGSRFRVGVESPGVRLPLFQPLDLSGSLEGEGGRVRGRLGPLAFFGPWSDLALSLKATPLLLGALEGEGRLRLGRLRADLRYDSPYARLPLFVVQEDGGFRFLSPYGEGRYRKGVLDLVLRDLPLSVLDTFRLSGRARYGGEGLSGSLSLKGRYLEAEAHLRGLGAELRGAALTPLGRVPLEGVYDPERGLDLRAGGLGVRYREGLRVVGKGGLGPLLLEADLAYREGFSGWARFRAYGVEGRLLGEGPRLSLSTWGWVEAEGEVYPGLRLSGRLIPPAVEGLALPPLPLQLDREGLRVEGVGEVAFRGGFPFRLRLPFAYRGQEGVLEAEGDLQGGRAALKTPYGALSAQGPWRGLRLQGEARLPALGAGALRGEADLLALRYRGEARFPALALAFSGEGLRVRFRGAGPGLRLSGGYEGVFRLDLRAEGLDLSPFGLFGKVSGAWGEGGGRLLWETPYGRLEALGHELLKARLRFQGPYGEGEGEASPEGLFARLEGDYRQGGVALRLEASGGGPWTALAFALKGRAEAPYLEPVDLEGRARLEGGRFRYALEGPIRLEGEGLGYRGAFRLPFRLLERGGALEGAFRGEGLKVSGEGEGVWAGLPFRFRGGYGEGAFLEVAYEGSHLRLLGEEVAFRLDLGPLGKALGLPLEGRAEGALDLRGGGEAQGEVAYGGEAFRFRYGEGTLRLLWREVGLAWTPGTGALQGLGALSGTGRLDLGGRRLEGAFRYQDWELQVEGPWSALGLEARHAGEGLGETRLSARLDLLAQKGEGRLLHRSSYAEGALDLLWSGTGYRGQGFLRSLAYLEQEGPVEFLGEGARMRATWHAPLALEARYEEGLHLHLKGQGAVEGVALQADLAYGPGGYRGGFRAEGLGLRLEGAGEGPLRLRLSGRVGPGAVRGEGLLQGLSLSGRVGLDLPLLKGALKGEAELFGTLPDLRAEGRGALEGEGLRLPFRLAYRQGGGAYGVEALSLEARGEGLGLALEGGRLKAQGGLDLTPLGLPLFVGLSGEGPWTGPLSLTLRPGAGLGLEGEASGRLWLSPLRAEVRGTLLGEALEAGYGEGGLWARFLGPRVRGEVFHREGLSGRLQVRYPVPEGAVLAEADLGLGRILLRGEGALEGGGEGFFCLPRPLGPCAGVEGGARLDLAYRGVGFRGAYRYQGGVAGEGVLSTPYGAVRAVGRGLGLDLLGLDLPLTGRLDLSPLALRYRYEGPLPWGLGVLEAEGAYPGVWLKGVYRYGEVALALTGLPGFRLRVEGDGVWGEVGPGGVGLRLQGFAYGPLRLTGGVEGSFSHLKGRLLLEAFGRRAEAEGAWREGALEARLSGDVEGEVVYRGAWEGEVAFPYGRARLSGRGVPLLEGEALGQAFRLAWPLLEVGGVGVDLVRREARGSGEVRVLSLPPIRAEGEGGRVALALTLPPNPLAEGEVRGVLDLEALAFTLSATFGEGALRYQGGEVSGALALPLSGLSLRLEGKGKEVLLEGAHPAHPWWAAGEGALEGRVDLAGGYRVHYRAGPQAVELSGRFLEAELKAEGPYLRGHLRYPGGGGGVLKVDLPLAPLGARFLGEVRDGPGFPVEGVLSGEVGRLQGQGTLLPLEGRLRLEDAALEDFLGRYAPYLKGRASGEVAFKGGRGEARLEGQVGVAGETLPFSLQGGFGPRVEVSGVLGRTPLALALERGVLDLRADPRGFPLHLLLAAVAGPLEGQAYWTGALRLRLPLGDPWAGEGVLVGESLVFRGGGDELRGQAAFRYGGRRLTVDHLRLSGRGSWEGAGYWSPEGSDLRLTLKDTVYTPVLQVVPFLKPYRPQASGTLELRLTGEGFRVDLEDFAFRLGPLEGRVPKGLLALNGGARAEGELLLSKPFPGRARLGLQGTLEDFRVLARGEVSLPGLKEATPAELALRYPGYGVEIALGEAQASGTLFPLRLAGYGKLPLYYPRYYLQEGLLDVKSFFLYEEKGTYHLTGNAEVLRARLAIPEAGQRALVQEGVPTGEAPGAPLPLRFEGVRIYAERGILVQESLAQGELKGEVYLEGPYADPYLVGEVRPLWGSFRLWDAQFALEPESALRFRPDRGLLPEFALKASAQVRGYAVALEAQGEFLRENGRVKVRLEPRFTSEPPLSEPEIYALLALGTPDVTRLAETFPQVALGAVLENLLVGQLERELARALGLDRLRVELPALQGGALEDTRFSIGKYLSPELFLGYTLDLQGAQTFSVGYRRDGLTVSLGSTFLFGDGRLSRLDLELGYDLTPDLALSLGLEASDTVRFSVGALYRW</sequence>
<gene>
    <name evidence="6" type="ORF">Theos_0795</name>
</gene>
<feature type="domain" description="Translocation and assembly module TamB C-terminal" evidence="5">
    <location>
        <begin position="2249"/>
        <end position="2620"/>
    </location>
</feature>
<evidence type="ECO:0000256" key="4">
    <source>
        <dbReference type="ARBA" id="ARBA00023136"/>
    </source>
</evidence>
<organism evidence="6 7">
    <name type="scientific">Thermus oshimai JL-2</name>
    <dbReference type="NCBI Taxonomy" id="751945"/>
    <lineage>
        <taxon>Bacteria</taxon>
        <taxon>Thermotogati</taxon>
        <taxon>Deinococcota</taxon>
        <taxon>Deinococci</taxon>
        <taxon>Thermales</taxon>
        <taxon>Thermaceae</taxon>
        <taxon>Thermus</taxon>
    </lineage>
</organism>
<dbReference type="eggNOG" id="COG2911">
    <property type="taxonomic scope" value="Bacteria"/>
</dbReference>
<proteinExistence type="predicted"/>
<dbReference type="STRING" id="751945.Theos_0795"/>
<dbReference type="OrthoDB" id="5288149at2"/>
<keyword evidence="2" id="KW-0812">Transmembrane</keyword>
<name>K7QYT6_THEOS</name>
<keyword evidence="3" id="KW-1133">Transmembrane helix</keyword>